<dbReference type="OrthoDB" id="4596934at2759"/>
<reference evidence="1" key="1">
    <citation type="journal article" date="2021" name="IMA Fungus">
        <title>Genomic characterization of three marine fungi, including Emericellopsis atlantica sp. nov. with signatures of a generalist lifestyle and marine biomass degradation.</title>
        <authorList>
            <person name="Hagestad O.C."/>
            <person name="Hou L."/>
            <person name="Andersen J.H."/>
            <person name="Hansen E.H."/>
            <person name="Altermark B."/>
            <person name="Li C."/>
            <person name="Kuhnert E."/>
            <person name="Cox R.J."/>
            <person name="Crous P.W."/>
            <person name="Spatafora J.W."/>
            <person name="Lail K."/>
            <person name="Amirebrahimi M."/>
            <person name="Lipzen A."/>
            <person name="Pangilinan J."/>
            <person name="Andreopoulos W."/>
            <person name="Hayes R.D."/>
            <person name="Ng V."/>
            <person name="Grigoriev I.V."/>
            <person name="Jackson S.A."/>
            <person name="Sutton T.D.S."/>
            <person name="Dobson A.D.W."/>
            <person name="Rama T."/>
        </authorList>
    </citation>
    <scope>NUCLEOTIDE SEQUENCE</scope>
    <source>
        <strain evidence="1">TRa3180A</strain>
    </source>
</reference>
<keyword evidence="2" id="KW-1185">Reference proteome</keyword>
<dbReference type="EMBL" id="MU253879">
    <property type="protein sequence ID" value="KAG9244853.1"/>
    <property type="molecule type" value="Genomic_DNA"/>
</dbReference>
<accession>A0A9P7Z3C9</accession>
<evidence type="ECO:0000313" key="2">
    <source>
        <dbReference type="Proteomes" id="UP000887226"/>
    </source>
</evidence>
<protein>
    <submittedName>
        <fullName evidence="1">Uncharacterized protein</fullName>
    </submittedName>
</protein>
<sequence>MAVPNYCHHSFNLLKSESTLIQWVCSMCHSGPHWFIFECKYCKLKTCRPCCNKV</sequence>
<organism evidence="1 2">
    <name type="scientific">Calycina marina</name>
    <dbReference type="NCBI Taxonomy" id="1763456"/>
    <lineage>
        <taxon>Eukaryota</taxon>
        <taxon>Fungi</taxon>
        <taxon>Dikarya</taxon>
        <taxon>Ascomycota</taxon>
        <taxon>Pezizomycotina</taxon>
        <taxon>Leotiomycetes</taxon>
        <taxon>Helotiales</taxon>
        <taxon>Pezizellaceae</taxon>
        <taxon>Calycina</taxon>
    </lineage>
</organism>
<gene>
    <name evidence="1" type="ORF">BJ878DRAFT_534291</name>
</gene>
<dbReference type="Proteomes" id="UP000887226">
    <property type="component" value="Unassembled WGS sequence"/>
</dbReference>
<proteinExistence type="predicted"/>
<dbReference type="AlphaFoldDB" id="A0A9P7Z3C9"/>
<name>A0A9P7Z3C9_9HELO</name>
<comment type="caution">
    <text evidence="1">The sequence shown here is derived from an EMBL/GenBank/DDBJ whole genome shotgun (WGS) entry which is preliminary data.</text>
</comment>
<evidence type="ECO:0000313" key="1">
    <source>
        <dbReference type="EMBL" id="KAG9244853.1"/>
    </source>
</evidence>